<dbReference type="PANTHER" id="PTHR12304">
    <property type="entry name" value="INOSINE-URIDINE PREFERRING NUCLEOSIDE HYDROLASE"/>
    <property type="match status" value="1"/>
</dbReference>
<evidence type="ECO:0000313" key="6">
    <source>
        <dbReference type="Proteomes" id="UP001495910"/>
    </source>
</evidence>
<keyword evidence="3" id="KW-0812">Transmembrane</keyword>
<dbReference type="EMBL" id="JBANDC010000001">
    <property type="protein sequence ID" value="MEM4985787.1"/>
    <property type="molecule type" value="Genomic_DNA"/>
</dbReference>
<dbReference type="InterPro" id="IPR001910">
    <property type="entry name" value="Inosine/uridine_hydrolase_dom"/>
</dbReference>
<evidence type="ECO:0000313" key="5">
    <source>
        <dbReference type="EMBL" id="MEM4985787.1"/>
    </source>
</evidence>
<feature type="domain" description="Inosine/uridine-preferring nucleoside hydrolase" evidence="4">
    <location>
        <begin position="56"/>
        <end position="366"/>
    </location>
</feature>
<accession>A0ABU9PP66</accession>
<dbReference type="GO" id="GO:0016787">
    <property type="term" value="F:hydrolase activity"/>
    <property type="evidence" value="ECO:0007669"/>
    <property type="project" value="UniProtKB-KW"/>
</dbReference>
<name>A0ABU9PP66_9BURK</name>
<keyword evidence="3" id="KW-0472">Membrane</keyword>
<dbReference type="Proteomes" id="UP001495910">
    <property type="component" value="Unassembled WGS sequence"/>
</dbReference>
<proteinExistence type="predicted"/>
<gene>
    <name evidence="5" type="ORF">V8G57_00155</name>
</gene>
<keyword evidence="1 5" id="KW-0378">Hydrolase</keyword>
<dbReference type="InterPro" id="IPR023186">
    <property type="entry name" value="IUNH"/>
</dbReference>
<protein>
    <submittedName>
        <fullName evidence="5">Nucleoside hydrolase</fullName>
    </submittedName>
</protein>
<dbReference type="SUPFAM" id="SSF53590">
    <property type="entry name" value="Nucleoside hydrolase"/>
    <property type="match status" value="1"/>
</dbReference>
<sequence length="387" mass="42517">MLASVINIESLEMKTTLDRVLLWLMAPLAMAILALPANADAGRRKLIISQDAYGPGGSNMQSILMLLQAPDVDVLGIVVGSGDGWRDENIQHTLRLLEIAGRPEVPVHAGTVFPLLNSAEKTQRWESLYGELSYKGAWSKPIDKKRHADPYVVPALPEGMAAIKPAAETGVDFMIRKVHEFPGQVTIWAAGPLTDLAVAARLDSSFSSLAKELVFMGGSFRPVPAANAFADEYRHNTRLEFNLRWDPEAASIVLHEPWKKVLQVPVDPTTATMFRPELLARIANGKTHFASYIGQYGQPFPMWDELAAMVWIDPGIVKASSTMLVDVDTSFTAGYGNTLSWALGKGPRLGERPVLVIQEIDVPRFEQLTVDLLTRPQTVNSERAQAQ</sequence>
<keyword evidence="3" id="KW-1133">Transmembrane helix</keyword>
<feature type="transmembrane region" description="Helical" evidence="3">
    <location>
        <begin position="20"/>
        <end position="39"/>
    </location>
</feature>
<keyword evidence="6" id="KW-1185">Reference proteome</keyword>
<comment type="caution">
    <text evidence="5">The sequence shown here is derived from an EMBL/GenBank/DDBJ whole genome shotgun (WGS) entry which is preliminary data.</text>
</comment>
<dbReference type="Pfam" id="PF01156">
    <property type="entry name" value="IU_nuc_hydro"/>
    <property type="match status" value="1"/>
</dbReference>
<evidence type="ECO:0000256" key="3">
    <source>
        <dbReference type="SAM" id="Phobius"/>
    </source>
</evidence>
<keyword evidence="2" id="KW-0326">Glycosidase</keyword>
<reference evidence="5 6" key="1">
    <citation type="submission" date="2024-02" db="EMBL/GenBank/DDBJ databases">
        <title>Draft genome sequence of Collimonas sp. strain H4R21, an effective mineral-weathering bacterial strain isolated from the beech rhizosphere.</title>
        <authorList>
            <person name="Morin E."/>
            <person name="Uroz S."/>
            <person name="Leveau J.H.J."/>
            <person name="Kumar R."/>
            <person name="Rey M.W."/>
            <person name="Pham J."/>
        </authorList>
    </citation>
    <scope>NUCLEOTIDE SEQUENCE [LARGE SCALE GENOMIC DNA]</scope>
    <source>
        <strain evidence="5 6">H4R21</strain>
    </source>
</reference>
<evidence type="ECO:0000256" key="1">
    <source>
        <dbReference type="ARBA" id="ARBA00022801"/>
    </source>
</evidence>
<dbReference type="Gene3D" id="3.90.245.10">
    <property type="entry name" value="Ribonucleoside hydrolase-like"/>
    <property type="match status" value="1"/>
</dbReference>
<dbReference type="PANTHER" id="PTHR12304:SF4">
    <property type="entry name" value="URIDINE NUCLEOSIDASE"/>
    <property type="match status" value="1"/>
</dbReference>
<evidence type="ECO:0000259" key="4">
    <source>
        <dbReference type="Pfam" id="PF01156"/>
    </source>
</evidence>
<dbReference type="InterPro" id="IPR036452">
    <property type="entry name" value="Ribo_hydro-like"/>
</dbReference>
<evidence type="ECO:0000256" key="2">
    <source>
        <dbReference type="ARBA" id="ARBA00023295"/>
    </source>
</evidence>
<organism evidence="5 6">
    <name type="scientific">Collimonas rhizosphaerae</name>
    <dbReference type="NCBI Taxonomy" id="3126357"/>
    <lineage>
        <taxon>Bacteria</taxon>
        <taxon>Pseudomonadati</taxon>
        <taxon>Pseudomonadota</taxon>
        <taxon>Betaproteobacteria</taxon>
        <taxon>Burkholderiales</taxon>
        <taxon>Oxalobacteraceae</taxon>
        <taxon>Collimonas</taxon>
    </lineage>
</organism>
<dbReference type="RefSeq" id="WP_342827698.1">
    <property type="nucleotide sequence ID" value="NZ_JBANDC010000001.1"/>
</dbReference>